<name>A0ABV0XHI4_9TELE</name>
<dbReference type="InterPro" id="IPR007110">
    <property type="entry name" value="Ig-like_dom"/>
</dbReference>
<dbReference type="Pfam" id="PF07686">
    <property type="entry name" value="V-set"/>
    <property type="match status" value="2"/>
</dbReference>
<protein>
    <recommendedName>
        <fullName evidence="11">Ig-like domain-containing protein</fullName>
    </recommendedName>
</protein>
<feature type="signal peptide" evidence="10">
    <location>
        <begin position="1"/>
        <end position="21"/>
    </location>
</feature>
<keyword evidence="2" id="KW-1003">Cell membrane</keyword>
<evidence type="ECO:0000256" key="9">
    <source>
        <dbReference type="SAM" id="Phobius"/>
    </source>
</evidence>
<dbReference type="Proteomes" id="UP001469553">
    <property type="component" value="Unassembled WGS sequence"/>
</dbReference>
<evidence type="ECO:0000256" key="6">
    <source>
        <dbReference type="ARBA" id="ARBA00023157"/>
    </source>
</evidence>
<dbReference type="SUPFAM" id="SSF48726">
    <property type="entry name" value="Immunoglobulin"/>
    <property type="match status" value="2"/>
</dbReference>
<keyword evidence="3 10" id="KW-0732">Signal</keyword>
<dbReference type="InterPro" id="IPR052051">
    <property type="entry name" value="TCR_complex_component"/>
</dbReference>
<dbReference type="SMART" id="SM00409">
    <property type="entry name" value="IG"/>
    <property type="match status" value="2"/>
</dbReference>
<dbReference type="SMART" id="SM00406">
    <property type="entry name" value="IGv"/>
    <property type="match status" value="2"/>
</dbReference>
<dbReference type="PANTHER" id="PTHR19433:SF127">
    <property type="entry name" value="NITR9"/>
    <property type="match status" value="1"/>
</dbReference>
<evidence type="ECO:0000256" key="2">
    <source>
        <dbReference type="ARBA" id="ARBA00022475"/>
    </source>
</evidence>
<comment type="caution">
    <text evidence="12">The sequence shown here is derived from an EMBL/GenBank/DDBJ whole genome shotgun (WGS) entry which is preliminary data.</text>
</comment>
<comment type="subcellular location">
    <subcellularLocation>
        <location evidence="1">Cell membrane</location>
    </subcellularLocation>
</comment>
<feature type="compositionally biased region" description="Polar residues" evidence="8">
    <location>
        <begin position="291"/>
        <end position="309"/>
    </location>
</feature>
<dbReference type="Gene3D" id="2.60.40.10">
    <property type="entry name" value="Immunoglobulins"/>
    <property type="match status" value="2"/>
</dbReference>
<dbReference type="EMBL" id="JAHRIP010002469">
    <property type="protein sequence ID" value="MEQ2280933.1"/>
    <property type="molecule type" value="Genomic_DNA"/>
</dbReference>
<evidence type="ECO:0000256" key="8">
    <source>
        <dbReference type="SAM" id="MobiDB-lite"/>
    </source>
</evidence>
<dbReference type="PANTHER" id="PTHR19433">
    <property type="entry name" value="T-CELL RECEPTOR ALPHA CHAIN V REGION-RELATED"/>
    <property type="match status" value="1"/>
</dbReference>
<evidence type="ECO:0000313" key="13">
    <source>
        <dbReference type="Proteomes" id="UP001469553"/>
    </source>
</evidence>
<accession>A0ABV0XHI4</accession>
<keyword evidence="9" id="KW-0812">Transmembrane</keyword>
<keyword evidence="13" id="KW-1185">Reference proteome</keyword>
<feature type="transmembrane region" description="Helical" evidence="9">
    <location>
        <begin position="262"/>
        <end position="283"/>
    </location>
</feature>
<evidence type="ECO:0000256" key="10">
    <source>
        <dbReference type="SAM" id="SignalP"/>
    </source>
</evidence>
<keyword evidence="6" id="KW-1015">Disulfide bond</keyword>
<keyword evidence="7" id="KW-0325">Glycoprotein</keyword>
<reference evidence="12 13" key="1">
    <citation type="submission" date="2021-06" db="EMBL/GenBank/DDBJ databases">
        <authorList>
            <person name="Palmer J.M."/>
        </authorList>
    </citation>
    <scope>NUCLEOTIDE SEQUENCE [LARGE SCALE GENOMIC DNA]</scope>
    <source>
        <strain evidence="12 13">AS_MEX2019</strain>
        <tissue evidence="12">Muscle</tissue>
    </source>
</reference>
<feature type="chain" id="PRO_5045963890" description="Ig-like domain-containing protein" evidence="10">
    <location>
        <begin position="22"/>
        <end position="347"/>
    </location>
</feature>
<feature type="domain" description="Ig-like" evidence="11">
    <location>
        <begin position="145"/>
        <end position="238"/>
    </location>
</feature>
<dbReference type="InterPro" id="IPR013106">
    <property type="entry name" value="Ig_V-set"/>
</dbReference>
<evidence type="ECO:0000256" key="3">
    <source>
        <dbReference type="ARBA" id="ARBA00022729"/>
    </source>
</evidence>
<evidence type="ECO:0000256" key="5">
    <source>
        <dbReference type="ARBA" id="ARBA00023136"/>
    </source>
</evidence>
<feature type="domain" description="Ig-like" evidence="11">
    <location>
        <begin position="27"/>
        <end position="125"/>
    </location>
</feature>
<dbReference type="InterPro" id="IPR003599">
    <property type="entry name" value="Ig_sub"/>
</dbReference>
<evidence type="ECO:0000256" key="1">
    <source>
        <dbReference type="ARBA" id="ARBA00004236"/>
    </source>
</evidence>
<dbReference type="InterPro" id="IPR013783">
    <property type="entry name" value="Ig-like_fold"/>
</dbReference>
<proteinExistence type="predicted"/>
<evidence type="ECO:0000256" key="4">
    <source>
        <dbReference type="ARBA" id="ARBA00022859"/>
    </source>
</evidence>
<feature type="region of interest" description="Disordered" evidence="8">
    <location>
        <begin position="291"/>
        <end position="315"/>
    </location>
</feature>
<dbReference type="PROSITE" id="PS50835">
    <property type="entry name" value="IG_LIKE"/>
    <property type="match status" value="2"/>
</dbReference>
<keyword evidence="4" id="KW-0391">Immunity</keyword>
<organism evidence="12 13">
    <name type="scientific">Ameca splendens</name>
    <dbReference type="NCBI Taxonomy" id="208324"/>
    <lineage>
        <taxon>Eukaryota</taxon>
        <taxon>Metazoa</taxon>
        <taxon>Chordata</taxon>
        <taxon>Craniata</taxon>
        <taxon>Vertebrata</taxon>
        <taxon>Euteleostomi</taxon>
        <taxon>Actinopterygii</taxon>
        <taxon>Neopterygii</taxon>
        <taxon>Teleostei</taxon>
        <taxon>Neoteleostei</taxon>
        <taxon>Acanthomorphata</taxon>
        <taxon>Ovalentaria</taxon>
        <taxon>Atherinomorphae</taxon>
        <taxon>Cyprinodontiformes</taxon>
        <taxon>Goodeidae</taxon>
        <taxon>Ameca</taxon>
    </lineage>
</organism>
<dbReference type="InterPro" id="IPR036179">
    <property type="entry name" value="Ig-like_dom_sf"/>
</dbReference>
<evidence type="ECO:0000256" key="7">
    <source>
        <dbReference type="ARBA" id="ARBA00023180"/>
    </source>
</evidence>
<keyword evidence="9" id="KW-1133">Transmembrane helix</keyword>
<gene>
    <name evidence="12" type="ORF">AMECASPLE_025231</name>
</gene>
<sequence length="347" mass="38610">MTPAHFVFRLTCLLLVNMAQADQHVSPAVRQKSGLMSVKAGDTLTLECFYDPDVVAKFNWYKLTLGQKPKLISTVFKYETNVTFHNEFKNNSRFSLDSKKEEGKNHLIITELQLSDTATYYCSSSYLYLLEFGDGTTVIVEGSGSNIQTLVHQSESETIQLGGSVTLTCTVQIGSCDGEHNVYWFRNSEESFAGLLYTQRGRNNNCGKGLQEQTFSCLYNLPLKNPNVSHAGTYYCAVALCGHIVFGNGTKLGIPGGVTSVYLLRGALAFTSFLSFLQAFLLFRIYKRKSPNNSESRSGFSHSGTATTEGDQDEENLQYTGLRLQKVYTSTRQRNETANCVYSSIKN</sequence>
<evidence type="ECO:0000313" key="12">
    <source>
        <dbReference type="EMBL" id="MEQ2280933.1"/>
    </source>
</evidence>
<evidence type="ECO:0000259" key="11">
    <source>
        <dbReference type="PROSITE" id="PS50835"/>
    </source>
</evidence>
<keyword evidence="5 9" id="KW-0472">Membrane</keyword>